<dbReference type="AlphaFoldDB" id="A0A915YGX9"/>
<evidence type="ECO:0000313" key="3">
    <source>
        <dbReference type="Proteomes" id="UP001060919"/>
    </source>
</evidence>
<reference evidence="2" key="1">
    <citation type="submission" date="2022-09" db="EMBL/GenBank/DDBJ databases">
        <title>Aureispira anguillicida sp. nov., isolated from Leptocephalus of Japanese eel Anguilla japonica.</title>
        <authorList>
            <person name="Yuasa K."/>
            <person name="Mekata T."/>
            <person name="Ikunari K."/>
        </authorList>
    </citation>
    <scope>NUCLEOTIDE SEQUENCE</scope>
    <source>
        <strain evidence="2">EL160426</strain>
    </source>
</reference>
<name>A0A915YGX9_9BACT</name>
<accession>A0A915YGX9</accession>
<sequence>MDTNNPNTDKDGNKRYSLFVWVGGALLIIGLIGLLLFGGLFLYLVFNFEKV</sequence>
<dbReference type="KEGG" id="aup:AsAng_0035390"/>
<organism evidence="2 3">
    <name type="scientific">Aureispira anguillae</name>
    <dbReference type="NCBI Taxonomy" id="2864201"/>
    <lineage>
        <taxon>Bacteria</taxon>
        <taxon>Pseudomonadati</taxon>
        <taxon>Bacteroidota</taxon>
        <taxon>Saprospiria</taxon>
        <taxon>Saprospirales</taxon>
        <taxon>Saprospiraceae</taxon>
        <taxon>Aureispira</taxon>
    </lineage>
</organism>
<keyword evidence="1" id="KW-0812">Transmembrane</keyword>
<dbReference type="Proteomes" id="UP001060919">
    <property type="component" value="Chromosome"/>
</dbReference>
<evidence type="ECO:0000313" key="2">
    <source>
        <dbReference type="EMBL" id="BDS12814.1"/>
    </source>
</evidence>
<feature type="transmembrane region" description="Helical" evidence="1">
    <location>
        <begin position="20"/>
        <end position="46"/>
    </location>
</feature>
<keyword evidence="3" id="KW-1185">Reference proteome</keyword>
<protein>
    <submittedName>
        <fullName evidence="2">Uncharacterized protein</fullName>
    </submittedName>
</protein>
<keyword evidence="1" id="KW-1133">Transmembrane helix</keyword>
<evidence type="ECO:0000256" key="1">
    <source>
        <dbReference type="SAM" id="Phobius"/>
    </source>
</evidence>
<keyword evidence="1" id="KW-0472">Membrane</keyword>
<dbReference type="RefSeq" id="WP_264788165.1">
    <property type="nucleotide sequence ID" value="NZ_AP026867.1"/>
</dbReference>
<gene>
    <name evidence="2" type="ORF">AsAng_0035390</name>
</gene>
<proteinExistence type="predicted"/>
<dbReference type="EMBL" id="AP026867">
    <property type="protein sequence ID" value="BDS12814.1"/>
    <property type="molecule type" value="Genomic_DNA"/>
</dbReference>